<feature type="compositionally biased region" description="Basic and acidic residues" evidence="14">
    <location>
        <begin position="394"/>
        <end position="407"/>
    </location>
</feature>
<comment type="subunit">
    <text evidence="10">Heterodimer of KIF3A and KIF3B. Interacts with CIMAP3. Interacts with CLN3. Interacts with DCTN1. Interacts with FLCN. Interacts with AP3B1.</text>
</comment>
<dbReference type="Ensembl" id="ENSSGRT00000045977.1">
    <property type="protein sequence ID" value="ENSSGRP00000042915.1"/>
    <property type="gene ID" value="ENSSGRG00000022894.1"/>
</dbReference>
<dbReference type="GO" id="GO:0003777">
    <property type="term" value="F:microtubule motor activity"/>
    <property type="evidence" value="ECO:0007669"/>
    <property type="project" value="InterPro"/>
</dbReference>
<name>A0A672MY99_SINGR</name>
<evidence type="ECO:0000313" key="17">
    <source>
        <dbReference type="Proteomes" id="UP000472262"/>
    </source>
</evidence>
<keyword evidence="7 11" id="KW-0505">Motor protein</keyword>
<dbReference type="SMART" id="SM00129">
    <property type="entry name" value="KISc"/>
    <property type="match status" value="1"/>
</dbReference>
<evidence type="ECO:0000256" key="11">
    <source>
        <dbReference type="PROSITE-ProRule" id="PRU00283"/>
    </source>
</evidence>
<dbReference type="GO" id="GO:0010970">
    <property type="term" value="P:transport along microtubule"/>
    <property type="evidence" value="ECO:0007669"/>
    <property type="project" value="UniProtKB-ARBA"/>
</dbReference>
<dbReference type="InterPro" id="IPR036961">
    <property type="entry name" value="Kinesin_motor_dom_sf"/>
</dbReference>
<keyword evidence="6 13" id="KW-0175">Coiled coil</keyword>
<keyword evidence="8" id="KW-0206">Cytoskeleton</keyword>
<evidence type="ECO:0000256" key="10">
    <source>
        <dbReference type="ARBA" id="ARBA00065526"/>
    </source>
</evidence>
<dbReference type="SUPFAM" id="SSF52540">
    <property type="entry name" value="P-loop containing nucleoside triphosphate hydrolases"/>
    <property type="match status" value="1"/>
</dbReference>
<evidence type="ECO:0000256" key="14">
    <source>
        <dbReference type="SAM" id="MobiDB-lite"/>
    </source>
</evidence>
<dbReference type="AlphaFoldDB" id="A0A672MY99"/>
<dbReference type="GO" id="GO:0048731">
    <property type="term" value="P:system development"/>
    <property type="evidence" value="ECO:0007669"/>
    <property type="project" value="UniProtKB-ARBA"/>
</dbReference>
<evidence type="ECO:0000256" key="12">
    <source>
        <dbReference type="RuleBase" id="RU000394"/>
    </source>
</evidence>
<dbReference type="PROSITE" id="PS50067">
    <property type="entry name" value="KINESIN_MOTOR_2"/>
    <property type="match status" value="1"/>
</dbReference>
<keyword evidence="5 11" id="KW-0067">ATP-binding</keyword>
<feature type="coiled-coil region" evidence="13">
    <location>
        <begin position="409"/>
        <end position="530"/>
    </location>
</feature>
<evidence type="ECO:0000256" key="13">
    <source>
        <dbReference type="SAM" id="Coils"/>
    </source>
</evidence>
<dbReference type="GO" id="GO:0008017">
    <property type="term" value="F:microtubule binding"/>
    <property type="evidence" value="ECO:0007669"/>
    <property type="project" value="InterPro"/>
</dbReference>
<evidence type="ECO:0000256" key="7">
    <source>
        <dbReference type="ARBA" id="ARBA00023175"/>
    </source>
</evidence>
<reference evidence="16" key="2">
    <citation type="submission" date="2025-09" db="UniProtKB">
        <authorList>
            <consortium name="Ensembl"/>
        </authorList>
    </citation>
    <scope>IDENTIFICATION</scope>
</reference>
<organism evidence="16 17">
    <name type="scientific">Sinocyclocheilus grahami</name>
    <name type="common">Dianchi golden-line fish</name>
    <name type="synonym">Barbus grahami</name>
    <dbReference type="NCBI Taxonomy" id="75366"/>
    <lineage>
        <taxon>Eukaryota</taxon>
        <taxon>Metazoa</taxon>
        <taxon>Chordata</taxon>
        <taxon>Craniata</taxon>
        <taxon>Vertebrata</taxon>
        <taxon>Euteleostomi</taxon>
        <taxon>Actinopterygii</taxon>
        <taxon>Neopterygii</taxon>
        <taxon>Teleostei</taxon>
        <taxon>Ostariophysi</taxon>
        <taxon>Cypriniformes</taxon>
        <taxon>Cyprinidae</taxon>
        <taxon>Cyprininae</taxon>
        <taxon>Sinocyclocheilus</taxon>
    </lineage>
</organism>
<dbReference type="Pfam" id="PF00225">
    <property type="entry name" value="Kinesin"/>
    <property type="match status" value="1"/>
</dbReference>
<feature type="compositionally biased region" description="Acidic residues" evidence="14">
    <location>
        <begin position="374"/>
        <end position="393"/>
    </location>
</feature>
<evidence type="ECO:0000256" key="6">
    <source>
        <dbReference type="ARBA" id="ARBA00023054"/>
    </source>
</evidence>
<comment type="subcellular location">
    <subcellularLocation>
        <location evidence="1">Cytoplasm</location>
        <location evidence="1">Cytoskeleton</location>
    </subcellularLocation>
</comment>
<dbReference type="InterPro" id="IPR001752">
    <property type="entry name" value="Kinesin_motor_dom"/>
</dbReference>
<dbReference type="GO" id="GO:0016939">
    <property type="term" value="C:kinesin II complex"/>
    <property type="evidence" value="ECO:0007669"/>
    <property type="project" value="UniProtKB-ARBA"/>
</dbReference>
<dbReference type="InterPro" id="IPR027640">
    <property type="entry name" value="Kinesin-like_fam"/>
</dbReference>
<dbReference type="Gene3D" id="3.40.850.10">
    <property type="entry name" value="Kinesin motor domain"/>
    <property type="match status" value="1"/>
</dbReference>
<gene>
    <name evidence="16" type="primary">kif3a</name>
</gene>
<dbReference type="GO" id="GO:0005814">
    <property type="term" value="C:centriole"/>
    <property type="evidence" value="ECO:0007669"/>
    <property type="project" value="UniProtKB-ARBA"/>
</dbReference>
<dbReference type="PANTHER" id="PTHR47969">
    <property type="entry name" value="CHROMOSOME-ASSOCIATED KINESIN KIF4A-RELATED"/>
    <property type="match status" value="1"/>
</dbReference>
<keyword evidence="3 12" id="KW-0493">Microtubule</keyword>
<evidence type="ECO:0000256" key="1">
    <source>
        <dbReference type="ARBA" id="ARBA00004245"/>
    </source>
</evidence>
<keyword evidence="4 11" id="KW-0547">Nucleotide-binding</keyword>
<dbReference type="PROSITE" id="PS00411">
    <property type="entry name" value="KINESIN_MOTOR_1"/>
    <property type="match status" value="1"/>
</dbReference>
<comment type="function">
    <text evidence="9">Microtubule-based anterograde translocator for membranous organelles. Plus end-directed microtubule sliding activity in vitro. Plays a role in primary cilia formation. Plays a role in centriole cohesion and subdistal appendage organization and function. Regulates the formation of the subdistal appendage via recruitment of DCTN1 to the centriole. Also required for ciliary basal feet formation and microtubule anchoring to mother centriole.</text>
</comment>
<evidence type="ECO:0000256" key="8">
    <source>
        <dbReference type="ARBA" id="ARBA00023212"/>
    </source>
</evidence>
<evidence type="ECO:0000259" key="15">
    <source>
        <dbReference type="PROSITE" id="PS50067"/>
    </source>
</evidence>
<keyword evidence="17" id="KW-1185">Reference proteome</keyword>
<evidence type="ECO:0000256" key="3">
    <source>
        <dbReference type="ARBA" id="ARBA00022701"/>
    </source>
</evidence>
<dbReference type="PRINTS" id="PR00380">
    <property type="entry name" value="KINESINHEAVY"/>
</dbReference>
<evidence type="ECO:0000256" key="4">
    <source>
        <dbReference type="ARBA" id="ARBA00022741"/>
    </source>
</evidence>
<protein>
    <recommendedName>
        <fullName evidence="12">Kinesin-like protein</fullName>
    </recommendedName>
</protein>
<evidence type="ECO:0000256" key="5">
    <source>
        <dbReference type="ARBA" id="ARBA00022840"/>
    </source>
</evidence>
<feature type="domain" description="Kinesin motor" evidence="15">
    <location>
        <begin position="12"/>
        <end position="343"/>
    </location>
</feature>
<feature type="region of interest" description="Disordered" evidence="14">
    <location>
        <begin position="371"/>
        <end position="407"/>
    </location>
</feature>
<dbReference type="FunFam" id="3.40.850.10:FF:000028">
    <property type="entry name" value="Kinesin-like protein"/>
    <property type="match status" value="1"/>
</dbReference>
<accession>A0A672MY99</accession>
<sequence>YSSNKSKKVSDNVKVVVRCRPLNEKEKMMAHKQAVAVDEIRGTITVNKLEMTSEPPKTFTFDTVFGPDSKQLDVYNLTARPIIDSVLEGYNGTIFAYGQTGTGKTFTMEGVRAVPELRGIIPNSFAHVFGHIAKAEGDTRFLVRVSYLEIYNEEVRDLLGKDQMQRLEVKERPDVGVYIKDLSGYVVNNADDMDRIMTLGHKNRSVGATNMNEHSSRSHAIFTITIECSEKGVDGDQHVRMGKLHLVDLAGSERQGKTGATGQRLKEATKINLSLSTLGNVISALVDGKSTHVPYRNSKLTRLLQDSLGGNSKTMMCANIGPADYNYDETISTLRYANRAKNIKNKARINEDPKDALLRQFQKEIEDLKKKLEEGEEISGSDGSGSDDMDEGEHEVGEGGRKKVSPDKMVEMQAKIEEERKALEAKLDMEEEERNKARAELEKREKDLLKAQQEHHLLLEKLSALEKRVIVGGVDLLAKAEEQEKLLEESNDELEERRKRAEQLRRELEEKEVEMKRLDIEEKYTSLQEEAQGKTKKLKKVWTMLMAAKSEMADLQQEHHREIEGLLENIRQLSRELRLQMLIIDNFIPQEYQVYIYTRAHALSVKKI</sequence>
<keyword evidence="2" id="KW-0963">Cytoplasm</keyword>
<dbReference type="CDD" id="cd01371">
    <property type="entry name" value="KISc_KIF3"/>
    <property type="match status" value="1"/>
</dbReference>
<dbReference type="GO" id="GO:0005524">
    <property type="term" value="F:ATP binding"/>
    <property type="evidence" value="ECO:0007669"/>
    <property type="project" value="UniProtKB-UniRule"/>
</dbReference>
<dbReference type="GO" id="GO:0005829">
    <property type="term" value="C:cytosol"/>
    <property type="evidence" value="ECO:0007669"/>
    <property type="project" value="UniProtKB-ARBA"/>
</dbReference>
<reference evidence="16" key="1">
    <citation type="submission" date="2025-08" db="UniProtKB">
        <authorList>
            <consortium name="Ensembl"/>
        </authorList>
    </citation>
    <scope>IDENTIFICATION</scope>
</reference>
<dbReference type="GO" id="GO:0005929">
    <property type="term" value="C:cilium"/>
    <property type="evidence" value="ECO:0007669"/>
    <property type="project" value="UniProtKB-ARBA"/>
</dbReference>
<dbReference type="PANTHER" id="PTHR47969:SF21">
    <property type="entry name" value="KINESIN-LIKE PROTEIN"/>
    <property type="match status" value="1"/>
</dbReference>
<feature type="binding site" evidence="11">
    <location>
        <begin position="98"/>
        <end position="105"/>
    </location>
    <ligand>
        <name>ATP</name>
        <dbReference type="ChEBI" id="CHEBI:30616"/>
    </ligand>
</feature>
<evidence type="ECO:0000256" key="2">
    <source>
        <dbReference type="ARBA" id="ARBA00022490"/>
    </source>
</evidence>
<dbReference type="InterPro" id="IPR027417">
    <property type="entry name" value="P-loop_NTPase"/>
</dbReference>
<dbReference type="InterPro" id="IPR019821">
    <property type="entry name" value="Kinesin_motor_CS"/>
</dbReference>
<dbReference type="Proteomes" id="UP000472262">
    <property type="component" value="Unassembled WGS sequence"/>
</dbReference>
<dbReference type="GO" id="GO:0044877">
    <property type="term" value="F:protein-containing complex binding"/>
    <property type="evidence" value="ECO:0007669"/>
    <property type="project" value="UniProtKB-ARBA"/>
</dbReference>
<comment type="similarity">
    <text evidence="11 12">Belongs to the TRAFAC class myosin-kinesin ATPase superfamily. Kinesin family.</text>
</comment>
<dbReference type="GO" id="GO:0005874">
    <property type="term" value="C:microtubule"/>
    <property type="evidence" value="ECO:0007669"/>
    <property type="project" value="UniProtKB-KW"/>
</dbReference>
<evidence type="ECO:0000256" key="9">
    <source>
        <dbReference type="ARBA" id="ARBA00058965"/>
    </source>
</evidence>
<proteinExistence type="inferred from homology"/>
<evidence type="ECO:0000313" key="16">
    <source>
        <dbReference type="Ensembl" id="ENSSGRP00000042915.1"/>
    </source>
</evidence>